<dbReference type="InterPro" id="IPR006612">
    <property type="entry name" value="THAP_Znf"/>
</dbReference>
<protein>
    <submittedName>
        <fullName evidence="9">THAP domain-containing protein 6-like isoform X3</fullName>
    </submittedName>
</protein>
<keyword evidence="3" id="KW-0862">Zinc</keyword>
<sequence>MPYSCSAWGCRNRCSVETRSRGVTFHCFPKDNQLRKRWEVALRRKDFTATKFSRLCSEHFRQEDFDRTGQTVRLRNGAVPSIFSFPDHPRRSMTTRTSQTSKRARESLPEDCPPPVQKTEPQTLPTVDHAYALPTSKDLKARLNEALAQVESLEREIRKARMEREGEKQWCVVFWRI</sequence>
<keyword evidence="10" id="KW-1185">Reference proteome</keyword>
<evidence type="ECO:0000313" key="10">
    <source>
        <dbReference type="Proteomes" id="UP001178508"/>
    </source>
</evidence>
<reference evidence="9" key="1">
    <citation type="submission" date="2023-08" db="EMBL/GenBank/DDBJ databases">
        <authorList>
            <person name="Alioto T."/>
            <person name="Alioto T."/>
            <person name="Gomez Garrido J."/>
        </authorList>
    </citation>
    <scope>NUCLEOTIDE SEQUENCE</scope>
</reference>
<dbReference type="InterPro" id="IPR026521">
    <property type="entry name" value="THAP2"/>
</dbReference>
<gene>
    <name evidence="9" type="ORF">XNOV1_A028045</name>
</gene>
<dbReference type="Pfam" id="PF05485">
    <property type="entry name" value="THAP"/>
    <property type="match status" value="1"/>
</dbReference>
<dbReference type="Proteomes" id="UP001178508">
    <property type="component" value="Chromosome 5"/>
</dbReference>
<evidence type="ECO:0000256" key="5">
    <source>
        <dbReference type="PROSITE-ProRule" id="PRU00309"/>
    </source>
</evidence>
<dbReference type="SMART" id="SM00692">
    <property type="entry name" value="DM3"/>
    <property type="match status" value="1"/>
</dbReference>
<evidence type="ECO:0000256" key="6">
    <source>
        <dbReference type="SAM" id="Coils"/>
    </source>
</evidence>
<dbReference type="GO" id="GO:0008270">
    <property type="term" value="F:zinc ion binding"/>
    <property type="evidence" value="ECO:0007669"/>
    <property type="project" value="UniProtKB-KW"/>
</dbReference>
<name>A0AAV1F7D1_XYRNO</name>
<dbReference type="Gene3D" id="6.20.210.20">
    <property type="entry name" value="THAP domain"/>
    <property type="match status" value="1"/>
</dbReference>
<feature type="coiled-coil region" evidence="6">
    <location>
        <begin position="136"/>
        <end position="163"/>
    </location>
</feature>
<evidence type="ECO:0000256" key="1">
    <source>
        <dbReference type="ARBA" id="ARBA00022723"/>
    </source>
</evidence>
<accession>A0AAV1F7D1</accession>
<feature type="compositionally biased region" description="Low complexity" evidence="7">
    <location>
        <begin position="92"/>
        <end position="101"/>
    </location>
</feature>
<dbReference type="PROSITE" id="PS50950">
    <property type="entry name" value="ZF_THAP"/>
    <property type="match status" value="1"/>
</dbReference>
<dbReference type="GO" id="GO:0003677">
    <property type="term" value="F:DNA binding"/>
    <property type="evidence" value="ECO:0007669"/>
    <property type="project" value="UniProtKB-UniRule"/>
</dbReference>
<keyword evidence="1" id="KW-0479">Metal-binding</keyword>
<dbReference type="SMART" id="SM00980">
    <property type="entry name" value="THAP"/>
    <property type="match status" value="1"/>
</dbReference>
<evidence type="ECO:0000259" key="8">
    <source>
        <dbReference type="PROSITE" id="PS50950"/>
    </source>
</evidence>
<evidence type="ECO:0000313" key="9">
    <source>
        <dbReference type="EMBL" id="CAJ1056930.1"/>
    </source>
</evidence>
<dbReference type="EMBL" id="OY660868">
    <property type="protein sequence ID" value="CAJ1056930.1"/>
    <property type="molecule type" value="Genomic_DNA"/>
</dbReference>
<evidence type="ECO:0000256" key="4">
    <source>
        <dbReference type="ARBA" id="ARBA00023125"/>
    </source>
</evidence>
<keyword evidence="6" id="KW-0175">Coiled coil</keyword>
<evidence type="ECO:0000256" key="3">
    <source>
        <dbReference type="ARBA" id="ARBA00022833"/>
    </source>
</evidence>
<dbReference type="AlphaFoldDB" id="A0AAV1F7D1"/>
<dbReference type="PANTHER" id="PTHR47696:SF2">
    <property type="entry name" value="PROVISIONAL ORTHOLOG OF THAP DOMAIN CONTAINING 1"/>
    <property type="match status" value="1"/>
</dbReference>
<feature type="domain" description="THAP-type" evidence="8">
    <location>
        <begin position="1"/>
        <end position="83"/>
    </location>
</feature>
<feature type="region of interest" description="Disordered" evidence="7">
    <location>
        <begin position="87"/>
        <end position="122"/>
    </location>
</feature>
<evidence type="ECO:0000256" key="2">
    <source>
        <dbReference type="ARBA" id="ARBA00022771"/>
    </source>
</evidence>
<keyword evidence="2 5" id="KW-0863">Zinc-finger</keyword>
<proteinExistence type="predicted"/>
<organism evidence="9 10">
    <name type="scientific">Xyrichtys novacula</name>
    <name type="common">Pearly razorfish</name>
    <name type="synonym">Hemipteronotus novacula</name>
    <dbReference type="NCBI Taxonomy" id="13765"/>
    <lineage>
        <taxon>Eukaryota</taxon>
        <taxon>Metazoa</taxon>
        <taxon>Chordata</taxon>
        <taxon>Craniata</taxon>
        <taxon>Vertebrata</taxon>
        <taxon>Euteleostomi</taxon>
        <taxon>Actinopterygii</taxon>
        <taxon>Neopterygii</taxon>
        <taxon>Teleostei</taxon>
        <taxon>Neoteleostei</taxon>
        <taxon>Acanthomorphata</taxon>
        <taxon>Eupercaria</taxon>
        <taxon>Labriformes</taxon>
        <taxon>Labridae</taxon>
        <taxon>Xyrichtys</taxon>
    </lineage>
</organism>
<dbReference type="SUPFAM" id="SSF57716">
    <property type="entry name" value="Glucocorticoid receptor-like (DNA-binding domain)"/>
    <property type="match status" value="1"/>
</dbReference>
<dbReference type="InterPro" id="IPR038441">
    <property type="entry name" value="THAP_Znf_sf"/>
</dbReference>
<evidence type="ECO:0000256" key="7">
    <source>
        <dbReference type="SAM" id="MobiDB-lite"/>
    </source>
</evidence>
<keyword evidence="4 5" id="KW-0238">DNA-binding</keyword>
<dbReference type="PANTHER" id="PTHR47696">
    <property type="entry name" value="THAP DOMAIN-CONTAINING PROTEIN 2"/>
    <property type="match status" value="1"/>
</dbReference>